<keyword evidence="2" id="KW-1185">Reference proteome</keyword>
<reference evidence="1" key="1">
    <citation type="journal article" date="2018" name="DNA Res.">
        <title>Multiple hybrid de novo genome assembly of finger millet, an orphan allotetraploid crop.</title>
        <authorList>
            <person name="Hatakeyama M."/>
            <person name="Aluri S."/>
            <person name="Balachadran M.T."/>
            <person name="Sivarajan S.R."/>
            <person name="Patrignani A."/>
            <person name="Gruter S."/>
            <person name="Poveda L."/>
            <person name="Shimizu-Inatsugi R."/>
            <person name="Baeten J."/>
            <person name="Francoijs K.J."/>
            <person name="Nataraja K.N."/>
            <person name="Reddy Y.A.N."/>
            <person name="Phadnis S."/>
            <person name="Ravikumar R.L."/>
            <person name="Schlapbach R."/>
            <person name="Sreeman S.M."/>
            <person name="Shimizu K.K."/>
        </authorList>
    </citation>
    <scope>NUCLEOTIDE SEQUENCE</scope>
</reference>
<gene>
    <name evidence="1" type="primary">gb16175</name>
    <name evidence="1" type="ORF">PR202_gb16175</name>
</gene>
<reference evidence="1" key="2">
    <citation type="submission" date="2021-12" db="EMBL/GenBank/DDBJ databases">
        <title>Resequencing data analysis of finger millet.</title>
        <authorList>
            <person name="Hatakeyama M."/>
            <person name="Aluri S."/>
            <person name="Balachadran M.T."/>
            <person name="Sivarajan S.R."/>
            <person name="Poveda L."/>
            <person name="Shimizu-Inatsugi R."/>
            <person name="Schlapbach R."/>
            <person name="Sreeman S.M."/>
            <person name="Shimizu K.K."/>
        </authorList>
    </citation>
    <scope>NUCLEOTIDE SEQUENCE</scope>
</reference>
<evidence type="ECO:0000313" key="1">
    <source>
        <dbReference type="EMBL" id="GJN28092.1"/>
    </source>
</evidence>
<sequence>MGSFGARCICYPDSASLAASRSKLEGPLVSLFFSVGRLWRLRPQATVGLGPDPGSKVREKWTAEYIATNSIYASLDPECLEQVKAWIETGLECVDPERLKRPSIDKIVKRFNGS</sequence>
<dbReference type="Proteomes" id="UP001054889">
    <property type="component" value="Unassembled WGS sequence"/>
</dbReference>
<evidence type="ECO:0000313" key="2">
    <source>
        <dbReference type="Proteomes" id="UP001054889"/>
    </source>
</evidence>
<dbReference type="AlphaFoldDB" id="A0AAV5EZX0"/>
<accession>A0AAV5EZX0</accession>
<name>A0AAV5EZX0_ELECO</name>
<protein>
    <submittedName>
        <fullName evidence="1">Uncharacterized protein</fullName>
    </submittedName>
</protein>
<proteinExistence type="predicted"/>
<organism evidence="1 2">
    <name type="scientific">Eleusine coracana subsp. coracana</name>
    <dbReference type="NCBI Taxonomy" id="191504"/>
    <lineage>
        <taxon>Eukaryota</taxon>
        <taxon>Viridiplantae</taxon>
        <taxon>Streptophyta</taxon>
        <taxon>Embryophyta</taxon>
        <taxon>Tracheophyta</taxon>
        <taxon>Spermatophyta</taxon>
        <taxon>Magnoliopsida</taxon>
        <taxon>Liliopsida</taxon>
        <taxon>Poales</taxon>
        <taxon>Poaceae</taxon>
        <taxon>PACMAD clade</taxon>
        <taxon>Chloridoideae</taxon>
        <taxon>Cynodonteae</taxon>
        <taxon>Eleusininae</taxon>
        <taxon>Eleusine</taxon>
    </lineage>
</organism>
<dbReference type="EMBL" id="BQKI01000080">
    <property type="protein sequence ID" value="GJN28092.1"/>
    <property type="molecule type" value="Genomic_DNA"/>
</dbReference>
<comment type="caution">
    <text evidence="1">The sequence shown here is derived from an EMBL/GenBank/DDBJ whole genome shotgun (WGS) entry which is preliminary data.</text>
</comment>